<keyword evidence="6 8" id="KW-0472">Membrane</keyword>
<dbReference type="AlphaFoldDB" id="A0A1M4SN45"/>
<dbReference type="PANTHER" id="PTHR34390">
    <property type="entry name" value="UPF0442 PROTEIN YJJB-RELATED"/>
    <property type="match status" value="1"/>
</dbReference>
<dbReference type="EMBL" id="FQVI01000001">
    <property type="protein sequence ID" value="SHE33598.1"/>
    <property type="molecule type" value="Genomic_DNA"/>
</dbReference>
<comment type="subcellular location">
    <subcellularLocation>
        <location evidence="1">Cell membrane</location>
        <topology evidence="1">Multi-pass membrane protein</topology>
    </subcellularLocation>
</comment>
<evidence type="ECO:0000256" key="6">
    <source>
        <dbReference type="ARBA" id="ARBA00023136"/>
    </source>
</evidence>
<keyword evidence="11" id="KW-1185">Reference proteome</keyword>
<feature type="transmembrane region" description="Helical" evidence="8">
    <location>
        <begin position="121"/>
        <end position="142"/>
    </location>
</feature>
<dbReference type="GO" id="GO:0005886">
    <property type="term" value="C:plasma membrane"/>
    <property type="evidence" value="ECO:0007669"/>
    <property type="project" value="UniProtKB-SubCell"/>
</dbReference>
<sequence>MILDFLLQFVAAGLGTVAFSILFFVPAKYYPICGVIGGSGWLICLTLNRYLGLGIEVSSFAATAFVIMCSRIAATKQKCPATLFLISGIFPLVPGTGIYWTVYYMIMGEMDKCSQYGRQTLTVAIAIVLGIIFVFEIPNSLIRKICRK</sequence>
<evidence type="ECO:0000256" key="4">
    <source>
        <dbReference type="ARBA" id="ARBA00022692"/>
    </source>
</evidence>
<feature type="transmembrane region" description="Helical" evidence="8">
    <location>
        <begin position="57"/>
        <end position="74"/>
    </location>
</feature>
<dbReference type="PANTHER" id="PTHR34390:SF1">
    <property type="entry name" value="SUCCINATE TRANSPORTER SUBUNIT YJJB-RELATED"/>
    <property type="match status" value="1"/>
</dbReference>
<dbReference type="RefSeq" id="WP_072848297.1">
    <property type="nucleotide sequence ID" value="NZ_FQVI01000001.1"/>
</dbReference>
<keyword evidence="4 8" id="KW-0812">Transmembrane</keyword>
<evidence type="ECO:0000256" key="2">
    <source>
        <dbReference type="ARBA" id="ARBA00022475"/>
    </source>
</evidence>
<dbReference type="STRING" id="1122155.SAMN02745158_00177"/>
<name>A0A1M4SN45_9CLOT</name>
<accession>A0A1M4SN45</accession>
<feature type="transmembrane region" description="Helical" evidence="8">
    <location>
        <begin position="6"/>
        <end position="25"/>
    </location>
</feature>
<dbReference type="Pfam" id="PF12821">
    <property type="entry name" value="ThrE_2"/>
    <property type="match status" value="1"/>
</dbReference>
<evidence type="ECO:0000313" key="10">
    <source>
        <dbReference type="EMBL" id="SHE33598.1"/>
    </source>
</evidence>
<protein>
    <submittedName>
        <fullName evidence="10">Uncharacterized membrane protein YjjB, DUF3815 family</fullName>
    </submittedName>
</protein>
<evidence type="ECO:0000256" key="1">
    <source>
        <dbReference type="ARBA" id="ARBA00004651"/>
    </source>
</evidence>
<organism evidence="10 11">
    <name type="scientific">Lactonifactor longoviformis DSM 17459</name>
    <dbReference type="NCBI Taxonomy" id="1122155"/>
    <lineage>
        <taxon>Bacteria</taxon>
        <taxon>Bacillati</taxon>
        <taxon>Bacillota</taxon>
        <taxon>Clostridia</taxon>
        <taxon>Eubacteriales</taxon>
        <taxon>Clostridiaceae</taxon>
        <taxon>Lactonifactor</taxon>
    </lineage>
</organism>
<dbReference type="OrthoDB" id="9810047at2"/>
<feature type="domain" description="Threonine/Serine exporter ThrE" evidence="9">
    <location>
        <begin position="8"/>
        <end position="134"/>
    </location>
</feature>
<dbReference type="InterPro" id="IPR024528">
    <property type="entry name" value="ThrE_2"/>
</dbReference>
<feature type="transmembrane region" description="Helical" evidence="8">
    <location>
        <begin position="81"/>
        <end position="101"/>
    </location>
</feature>
<keyword evidence="3" id="KW-0997">Cell inner membrane</keyword>
<keyword evidence="5 8" id="KW-1133">Transmembrane helix</keyword>
<gene>
    <name evidence="10" type="ORF">SAMN02745158_00177</name>
</gene>
<evidence type="ECO:0000256" key="7">
    <source>
        <dbReference type="ARBA" id="ARBA00034125"/>
    </source>
</evidence>
<dbReference type="InterPro" id="IPR050539">
    <property type="entry name" value="ThrE_Dicarb/AminoAcid_Exp"/>
</dbReference>
<evidence type="ECO:0000256" key="3">
    <source>
        <dbReference type="ARBA" id="ARBA00022519"/>
    </source>
</evidence>
<dbReference type="GO" id="GO:0015744">
    <property type="term" value="P:succinate transport"/>
    <property type="evidence" value="ECO:0007669"/>
    <property type="project" value="TreeGrafter"/>
</dbReference>
<comment type="similarity">
    <text evidence="7">Belongs to the ThrE exporter (TC 2.A.79) family.</text>
</comment>
<evidence type="ECO:0000256" key="8">
    <source>
        <dbReference type="SAM" id="Phobius"/>
    </source>
</evidence>
<dbReference type="Proteomes" id="UP000184245">
    <property type="component" value="Unassembled WGS sequence"/>
</dbReference>
<reference evidence="10 11" key="1">
    <citation type="submission" date="2016-11" db="EMBL/GenBank/DDBJ databases">
        <authorList>
            <person name="Jaros S."/>
            <person name="Januszkiewicz K."/>
            <person name="Wedrychowicz H."/>
        </authorList>
    </citation>
    <scope>NUCLEOTIDE SEQUENCE [LARGE SCALE GENOMIC DNA]</scope>
    <source>
        <strain evidence="10 11">DSM 17459</strain>
    </source>
</reference>
<proteinExistence type="inferred from homology"/>
<evidence type="ECO:0000259" key="9">
    <source>
        <dbReference type="Pfam" id="PF12821"/>
    </source>
</evidence>
<evidence type="ECO:0000313" key="11">
    <source>
        <dbReference type="Proteomes" id="UP000184245"/>
    </source>
</evidence>
<evidence type="ECO:0000256" key="5">
    <source>
        <dbReference type="ARBA" id="ARBA00022989"/>
    </source>
</evidence>
<keyword evidence="2" id="KW-1003">Cell membrane</keyword>